<organism evidence="18 19">
    <name type="scientific">Acrobeloides nanus</name>
    <dbReference type="NCBI Taxonomy" id="290746"/>
    <lineage>
        <taxon>Eukaryota</taxon>
        <taxon>Metazoa</taxon>
        <taxon>Ecdysozoa</taxon>
        <taxon>Nematoda</taxon>
        <taxon>Chromadorea</taxon>
        <taxon>Rhabditida</taxon>
        <taxon>Tylenchina</taxon>
        <taxon>Cephalobomorpha</taxon>
        <taxon>Cephaloboidea</taxon>
        <taxon>Cephalobidae</taxon>
        <taxon>Acrobeloides</taxon>
    </lineage>
</organism>
<dbReference type="GO" id="GO:0000166">
    <property type="term" value="F:nucleotide binding"/>
    <property type="evidence" value="ECO:0007669"/>
    <property type="project" value="InterPro"/>
</dbReference>
<dbReference type="NCBIfam" id="TIGR00592">
    <property type="entry name" value="pol2"/>
    <property type="match status" value="1"/>
</dbReference>
<dbReference type="GO" id="GO:0006272">
    <property type="term" value="P:leading strand elongation"/>
    <property type="evidence" value="ECO:0007669"/>
    <property type="project" value="TreeGrafter"/>
</dbReference>
<feature type="compositionally biased region" description="Basic and acidic residues" evidence="13">
    <location>
        <begin position="113"/>
        <end position="126"/>
    </location>
</feature>
<dbReference type="InterPro" id="IPR006172">
    <property type="entry name" value="DNA-dir_DNA_pol_B"/>
</dbReference>
<dbReference type="InterPro" id="IPR045846">
    <property type="entry name" value="POLBc_alpha"/>
</dbReference>
<feature type="domain" description="DNA-directed DNA polymerase family B multifunctional" evidence="14">
    <location>
        <begin position="699"/>
        <end position="1135"/>
    </location>
</feature>
<evidence type="ECO:0000256" key="2">
    <source>
        <dbReference type="ARBA" id="ARBA00005755"/>
    </source>
</evidence>
<feature type="region of interest" description="Disordered" evidence="13">
    <location>
        <begin position="153"/>
        <end position="181"/>
    </location>
</feature>
<keyword evidence="11" id="KW-0539">Nucleus</keyword>
<evidence type="ECO:0000256" key="4">
    <source>
        <dbReference type="ARBA" id="ARBA00022695"/>
    </source>
</evidence>
<dbReference type="InterPro" id="IPR006133">
    <property type="entry name" value="DNA-dir_DNA_pol_B_exonuc"/>
</dbReference>
<evidence type="ECO:0000313" key="19">
    <source>
        <dbReference type="WBParaSite" id="ACRNAN_Path_1423.g5585.t1"/>
    </source>
</evidence>
<proteinExistence type="inferred from homology"/>
<dbReference type="SUPFAM" id="SSF53098">
    <property type="entry name" value="Ribonuclease H-like"/>
    <property type="match status" value="1"/>
</dbReference>
<dbReference type="EC" id="2.7.7.7" evidence="12"/>
<dbReference type="Proteomes" id="UP000887540">
    <property type="component" value="Unplaced"/>
</dbReference>
<dbReference type="CDD" id="cd05532">
    <property type="entry name" value="POLBc_alpha"/>
    <property type="match status" value="1"/>
</dbReference>
<dbReference type="InterPro" id="IPR015088">
    <property type="entry name" value="Znf_DNA-dir_DNA_pol_B_alpha"/>
</dbReference>
<dbReference type="FunFam" id="1.10.287.690:FF:000003">
    <property type="entry name" value="DNA polymerase"/>
    <property type="match status" value="1"/>
</dbReference>
<dbReference type="InterPro" id="IPR042087">
    <property type="entry name" value="DNA_pol_B_thumb"/>
</dbReference>
<dbReference type="Pfam" id="PF00136">
    <property type="entry name" value="DNA_pol_B"/>
    <property type="match status" value="1"/>
</dbReference>
<dbReference type="Gene3D" id="1.10.132.60">
    <property type="entry name" value="DNA polymerase family B, C-terminal domain"/>
    <property type="match status" value="1"/>
</dbReference>
<dbReference type="GO" id="GO:0005658">
    <property type="term" value="C:alpha DNA polymerase:primase complex"/>
    <property type="evidence" value="ECO:0007669"/>
    <property type="project" value="TreeGrafter"/>
</dbReference>
<keyword evidence="9 12" id="KW-0239">DNA-directed DNA polymerase</keyword>
<dbReference type="InterPro" id="IPR043502">
    <property type="entry name" value="DNA/RNA_pol_sf"/>
</dbReference>
<dbReference type="GO" id="GO:0033554">
    <property type="term" value="P:cellular response to stress"/>
    <property type="evidence" value="ECO:0007669"/>
    <property type="project" value="UniProtKB-ARBA"/>
</dbReference>
<evidence type="ECO:0000256" key="9">
    <source>
        <dbReference type="ARBA" id="ARBA00022932"/>
    </source>
</evidence>
<dbReference type="GO" id="GO:0003688">
    <property type="term" value="F:DNA replication origin binding"/>
    <property type="evidence" value="ECO:0007669"/>
    <property type="project" value="TreeGrafter"/>
</dbReference>
<dbReference type="GO" id="GO:0003682">
    <property type="term" value="F:chromatin binding"/>
    <property type="evidence" value="ECO:0007669"/>
    <property type="project" value="TreeGrafter"/>
</dbReference>
<feature type="domain" description="Zinc finger DNA-directed DNA polymerase family B alpha" evidence="16">
    <location>
        <begin position="1178"/>
        <end position="1362"/>
    </location>
</feature>
<dbReference type="WBParaSite" id="ACRNAN_Path_1423.g5585.t1">
    <property type="protein sequence ID" value="ACRNAN_Path_1423.g5585.t1"/>
    <property type="gene ID" value="ACRNAN_Path_1423.g5585"/>
</dbReference>
<dbReference type="GO" id="GO:0008270">
    <property type="term" value="F:zinc ion binding"/>
    <property type="evidence" value="ECO:0007669"/>
    <property type="project" value="UniProtKB-KW"/>
</dbReference>
<dbReference type="Pfam" id="PF08996">
    <property type="entry name" value="zf-DNA_Pol"/>
    <property type="match status" value="1"/>
</dbReference>
<feature type="compositionally biased region" description="Acidic residues" evidence="13">
    <location>
        <begin position="81"/>
        <end position="102"/>
    </location>
</feature>
<dbReference type="InterPro" id="IPR017964">
    <property type="entry name" value="DNA-dir_DNA_pol_B_CS"/>
</dbReference>
<comment type="similarity">
    <text evidence="2 12">Belongs to the DNA polymerase type-B family.</text>
</comment>
<dbReference type="InterPro" id="IPR012337">
    <property type="entry name" value="RNaseH-like_sf"/>
</dbReference>
<evidence type="ECO:0000256" key="8">
    <source>
        <dbReference type="ARBA" id="ARBA00022833"/>
    </source>
</evidence>
<keyword evidence="7" id="KW-0863">Zinc-finger</keyword>
<feature type="region of interest" description="Disordered" evidence="13">
    <location>
        <begin position="1"/>
        <end position="44"/>
    </location>
</feature>
<keyword evidence="10 12" id="KW-0238">DNA-binding</keyword>
<evidence type="ECO:0000256" key="12">
    <source>
        <dbReference type="RuleBase" id="RU000442"/>
    </source>
</evidence>
<dbReference type="Gene3D" id="2.40.50.730">
    <property type="match status" value="2"/>
</dbReference>
<dbReference type="SMART" id="SM00486">
    <property type="entry name" value="POLBc"/>
    <property type="match status" value="1"/>
</dbReference>
<evidence type="ECO:0000259" key="14">
    <source>
        <dbReference type="Pfam" id="PF00136"/>
    </source>
</evidence>
<feature type="region of interest" description="Disordered" evidence="13">
    <location>
        <begin position="81"/>
        <end position="126"/>
    </location>
</feature>
<dbReference type="PANTHER" id="PTHR45861">
    <property type="entry name" value="DNA POLYMERASE ALPHA CATALYTIC SUBUNIT"/>
    <property type="match status" value="1"/>
</dbReference>
<keyword evidence="6" id="KW-0479">Metal-binding</keyword>
<feature type="compositionally biased region" description="Low complexity" evidence="13">
    <location>
        <begin position="194"/>
        <end position="203"/>
    </location>
</feature>
<dbReference type="PANTHER" id="PTHR45861:SF1">
    <property type="entry name" value="DNA POLYMERASE ALPHA CATALYTIC SUBUNIT"/>
    <property type="match status" value="1"/>
</dbReference>
<dbReference type="GO" id="GO:0003697">
    <property type="term" value="F:single-stranded DNA binding"/>
    <property type="evidence" value="ECO:0007669"/>
    <property type="project" value="TreeGrafter"/>
</dbReference>
<dbReference type="InterPro" id="IPR038256">
    <property type="entry name" value="Pol_alpha_znc_sf"/>
</dbReference>
<accession>A0A914C0B3</accession>
<evidence type="ECO:0000256" key="1">
    <source>
        <dbReference type="ARBA" id="ARBA00004123"/>
    </source>
</evidence>
<dbReference type="GO" id="GO:0006273">
    <property type="term" value="P:lagging strand elongation"/>
    <property type="evidence" value="ECO:0007669"/>
    <property type="project" value="TreeGrafter"/>
</dbReference>
<sequence length="1368" mass="157063">MSDDDSNQLEPSIRRSSRSRKGASTSSKVQDALQKLKNARHHGTIYRENVENLVSNVYDEVTEEEYEKIVRERREAADFVVDDDGAGYIDDGEDFLDEYEDEHQEKRKKKDKEKKGNSSKTVKDDVNIKLEEDEALAEILQNIGQDNDLDDFGIDNEPLLPPASVRNPFKRTTSPDILAPRPIKVSKLQQPIKSSIHNSTSSSKYHEKNSVAYKKPEAILHQTSSNAKLQNLKTEDDFDSPEVYDDFEPPLSPRKPAEQDVANLHCEPKLQVDPINLDSQKLKVEHRLFVNRIKEDATATLENFDSQWFENESGDQTETEVSIGEEAFSEIRDGKKVIKMYWLDAFEDNLKHPGMVYLFDVPKEADTLEVQYEGNLTCLPANFSGDTFTHVFNTTSTALERILVERDLKGPCWIEIVDAVTANPQISFCDFEYTVDMTRMKGISMLNKSQVDPIPSISLLALNIISVVNEKSRENEVVMISLIYDAKSSLEKPNTDIKRLTSKTILCKGNLPINLKKEQMEHIIKVTNERQLLSRLLVEVRNFNPDILLAHDTSALLTTLVTRMEKHKLKDWSKLGRLKRTTDLSELGKSKFSQWKLTAGRLVLDSKSSAMELVRSRSYDLEELVAKVLLPVDPNAKRLSLSAVQIAKSFNSVNIRGDIELMQLINWSRMEAYLPLRIVAQLNALPLFAQITQIVGGVLSRTLMGGRAERNEYLLLHAFYKNGYVAPDKHLHDKKSKIVENEKEDEETKATSKKAQYTGGLVLEPKKGLYETYIILLDFNSLYPSIIQEYNVCFTTIEQNMDMDEADLPKFPDASTPEGILPREIRTLVQRRREVKKLMKECKPNSEQYIQYDIRQIGLKLTANSMYGCLGFSASRFYAKALAAMITSKGREILTHTKELVEKNGFSVVYGDTDSIMVDTCSTDLVHAKKVGHEIKKMVNQCYRLLELDIDGIFKRLLLLKKKKYAALVINLQNEKETTQEMKGLDIVRRDWSELAKDIGERVVNLILSSLGRDELLEEIHRELTLLKEELQEGKVTIEKFEILKQLTRNPQDYKDIKAQPHVTVALRLNESQKFKFKKDDVVKYIICEDGTNSPATQRAYHRSEIETNDKLTIDIHYYLAHQVHPVVSRLCEPIEEMDAVRVAQALGLDPSGYRKRLVERAVDEQVEEENIEAYLKQDFNACEGFCFECPVASCKQLIIVRSAFMGDKLETKFSLEACPKCNSDIFDHEAYLQNCLDDSLRGHIKQYLQSPYTCDDITCQYSREFPSRNWTPFGCICNKCNNGIMRKEYSGRKLFDQQCFFKKIFDLEEAMKKECTHEIETYLKSRSNYAKMKTIYDEFKRVVETYLEHNDYNRVDLSFIFAPMIRN</sequence>
<keyword evidence="5 12" id="KW-0235">DNA replication</keyword>
<dbReference type="SUPFAM" id="SSF56672">
    <property type="entry name" value="DNA/RNA polymerases"/>
    <property type="match status" value="1"/>
</dbReference>
<evidence type="ECO:0000256" key="3">
    <source>
        <dbReference type="ARBA" id="ARBA00022679"/>
    </source>
</evidence>
<dbReference type="FunFam" id="1.10.132.60:FF:000004">
    <property type="entry name" value="DNA polymerase"/>
    <property type="match status" value="1"/>
</dbReference>
<evidence type="ECO:0000256" key="6">
    <source>
        <dbReference type="ARBA" id="ARBA00022723"/>
    </source>
</evidence>
<dbReference type="PRINTS" id="PR00106">
    <property type="entry name" value="DNAPOLB"/>
</dbReference>
<evidence type="ECO:0000256" key="10">
    <source>
        <dbReference type="ARBA" id="ARBA00023125"/>
    </source>
</evidence>
<feature type="domain" description="DNA polymerase alpha catalytic subunit N-terminal" evidence="17">
    <location>
        <begin position="33"/>
        <end position="96"/>
    </location>
</feature>
<dbReference type="Gene3D" id="3.90.1600.10">
    <property type="entry name" value="Palm domain of DNA polymerase"/>
    <property type="match status" value="2"/>
</dbReference>
<dbReference type="InterPro" id="IPR023211">
    <property type="entry name" value="DNA_pol_palm_dom_sf"/>
</dbReference>
<dbReference type="Gene3D" id="3.30.420.10">
    <property type="entry name" value="Ribonuclease H-like superfamily/Ribonuclease H"/>
    <property type="match status" value="1"/>
</dbReference>
<feature type="region of interest" description="Disordered" evidence="13">
    <location>
        <begin position="188"/>
        <end position="207"/>
    </location>
</feature>
<keyword evidence="4 12" id="KW-0548">Nucleotidyltransferase</keyword>
<evidence type="ECO:0000259" key="15">
    <source>
        <dbReference type="Pfam" id="PF03104"/>
    </source>
</evidence>
<dbReference type="CDD" id="cd05776">
    <property type="entry name" value="DNA_polB_alpha_exo"/>
    <property type="match status" value="1"/>
</dbReference>
<dbReference type="Pfam" id="PF12254">
    <property type="entry name" value="DNA_pol_alpha_N"/>
    <property type="match status" value="1"/>
</dbReference>
<comment type="subcellular location">
    <subcellularLocation>
        <location evidence="1">Nucleus</location>
    </subcellularLocation>
</comment>
<protein>
    <recommendedName>
        <fullName evidence="12">DNA polymerase</fullName>
        <ecNumber evidence="12">2.7.7.7</ecNumber>
    </recommendedName>
</protein>
<evidence type="ECO:0000256" key="11">
    <source>
        <dbReference type="ARBA" id="ARBA00023242"/>
    </source>
</evidence>
<dbReference type="InterPro" id="IPR036397">
    <property type="entry name" value="RNaseH_sf"/>
</dbReference>
<comment type="catalytic activity">
    <reaction evidence="12">
        <text>DNA(n) + a 2'-deoxyribonucleoside 5'-triphosphate = DNA(n+1) + diphosphate</text>
        <dbReference type="Rhea" id="RHEA:22508"/>
        <dbReference type="Rhea" id="RHEA-COMP:17339"/>
        <dbReference type="Rhea" id="RHEA-COMP:17340"/>
        <dbReference type="ChEBI" id="CHEBI:33019"/>
        <dbReference type="ChEBI" id="CHEBI:61560"/>
        <dbReference type="ChEBI" id="CHEBI:173112"/>
        <dbReference type="EC" id="2.7.7.7"/>
    </reaction>
</comment>
<evidence type="ECO:0000259" key="16">
    <source>
        <dbReference type="Pfam" id="PF08996"/>
    </source>
</evidence>
<evidence type="ECO:0000256" key="7">
    <source>
        <dbReference type="ARBA" id="ARBA00022771"/>
    </source>
</evidence>
<dbReference type="PROSITE" id="PS00116">
    <property type="entry name" value="DNA_POLYMERASE_B"/>
    <property type="match status" value="1"/>
</dbReference>
<dbReference type="Gene3D" id="1.10.3200.20">
    <property type="entry name" value="DNA Polymerase alpha, zinc finger"/>
    <property type="match status" value="1"/>
</dbReference>
<keyword evidence="3 12" id="KW-0808">Transferase</keyword>
<dbReference type="GO" id="GO:1902975">
    <property type="term" value="P:mitotic DNA replication initiation"/>
    <property type="evidence" value="ECO:0007669"/>
    <property type="project" value="InterPro"/>
</dbReference>
<dbReference type="GO" id="GO:0003887">
    <property type="term" value="F:DNA-directed DNA polymerase activity"/>
    <property type="evidence" value="ECO:0007669"/>
    <property type="project" value="UniProtKB-KW"/>
</dbReference>
<dbReference type="InterPro" id="IPR006134">
    <property type="entry name" value="DNA-dir_DNA_pol_B_multi_dom"/>
</dbReference>
<name>A0A914C0B3_9BILA</name>
<reference evidence="19" key="1">
    <citation type="submission" date="2022-11" db="UniProtKB">
        <authorList>
            <consortium name="WormBaseParasite"/>
        </authorList>
    </citation>
    <scope>IDENTIFICATION</scope>
</reference>
<dbReference type="Pfam" id="PF03104">
    <property type="entry name" value="DNA_pol_B_exo1"/>
    <property type="match status" value="1"/>
</dbReference>
<evidence type="ECO:0000256" key="5">
    <source>
        <dbReference type="ARBA" id="ARBA00022705"/>
    </source>
</evidence>
<dbReference type="InterPro" id="IPR024647">
    <property type="entry name" value="DNA_pol_a_cat_su_N"/>
</dbReference>
<feature type="domain" description="DNA-directed DNA polymerase family B exonuclease" evidence="15">
    <location>
        <begin position="390"/>
        <end position="623"/>
    </location>
</feature>
<evidence type="ECO:0000313" key="18">
    <source>
        <dbReference type="Proteomes" id="UP000887540"/>
    </source>
</evidence>
<keyword evidence="8" id="KW-0862">Zinc</keyword>
<evidence type="ECO:0000259" key="17">
    <source>
        <dbReference type="Pfam" id="PF12254"/>
    </source>
</evidence>
<evidence type="ECO:0000256" key="13">
    <source>
        <dbReference type="SAM" id="MobiDB-lite"/>
    </source>
</evidence>
<keyword evidence="18" id="KW-1185">Reference proteome</keyword>